<proteinExistence type="predicted"/>
<keyword evidence="2" id="KW-1185">Reference proteome</keyword>
<protein>
    <recommendedName>
        <fullName evidence="3">Transcriptional regulator</fullName>
    </recommendedName>
</protein>
<reference evidence="1 2" key="1">
    <citation type="journal article" date="2015" name="Genome Announc.">
        <title>Expanding the biotechnology potential of lactobacilli through comparative genomics of 213 strains and associated genera.</title>
        <authorList>
            <person name="Sun Z."/>
            <person name="Harris H.M."/>
            <person name="McCann A."/>
            <person name="Guo C."/>
            <person name="Argimon S."/>
            <person name="Zhang W."/>
            <person name="Yang X."/>
            <person name="Jeffery I.B."/>
            <person name="Cooney J.C."/>
            <person name="Kagawa T.F."/>
            <person name="Liu W."/>
            <person name="Song Y."/>
            <person name="Salvetti E."/>
            <person name="Wrobel A."/>
            <person name="Rasinkangas P."/>
            <person name="Parkhill J."/>
            <person name="Rea M.C."/>
            <person name="O'Sullivan O."/>
            <person name="Ritari J."/>
            <person name="Douillard F.P."/>
            <person name="Paul Ross R."/>
            <person name="Yang R."/>
            <person name="Briner A.E."/>
            <person name="Felis G.E."/>
            <person name="de Vos W.M."/>
            <person name="Barrangou R."/>
            <person name="Klaenhammer T.R."/>
            <person name="Caufield P.W."/>
            <person name="Cui Y."/>
            <person name="Zhang H."/>
            <person name="O'Toole P.W."/>
        </authorList>
    </citation>
    <scope>NUCLEOTIDE SEQUENCE [LARGE SCALE GENOMIC DNA]</scope>
    <source>
        <strain evidence="1 2">DSM 18001</strain>
    </source>
</reference>
<dbReference type="AlphaFoldDB" id="A0A0R2KRL2"/>
<name>A0A0R2KRL2_9LACO</name>
<organism evidence="1 2">
    <name type="scientific">Pediococcus stilesii</name>
    <dbReference type="NCBI Taxonomy" id="331679"/>
    <lineage>
        <taxon>Bacteria</taxon>
        <taxon>Bacillati</taxon>
        <taxon>Bacillota</taxon>
        <taxon>Bacilli</taxon>
        <taxon>Lactobacillales</taxon>
        <taxon>Lactobacillaceae</taxon>
        <taxon>Pediococcus</taxon>
    </lineage>
</organism>
<gene>
    <name evidence="1" type="ORF">IV81_GL001177</name>
</gene>
<dbReference type="InterPro" id="IPR006524">
    <property type="entry name" value="ArpU-like"/>
</dbReference>
<evidence type="ECO:0008006" key="3">
    <source>
        <dbReference type="Google" id="ProtNLM"/>
    </source>
</evidence>
<dbReference type="PATRIC" id="fig|331679.3.peg.1200"/>
<dbReference type="NCBIfam" id="TIGR01637">
    <property type="entry name" value="phage_arpU"/>
    <property type="match status" value="1"/>
</dbReference>
<comment type="caution">
    <text evidence="1">The sequence shown here is derived from an EMBL/GenBank/DDBJ whole genome shotgun (WGS) entry which is preliminary data.</text>
</comment>
<accession>A0A0R2KRL2</accession>
<evidence type="ECO:0000313" key="2">
    <source>
        <dbReference type="Proteomes" id="UP000051859"/>
    </source>
</evidence>
<evidence type="ECO:0000313" key="1">
    <source>
        <dbReference type="EMBL" id="KRN92281.1"/>
    </source>
</evidence>
<sequence>MLVHELDDKVTIKKVRTFFEKDFPKLLNMAHISYLDVKSPTLSNVPKASTNENNMDNKMNWHNYAIDILNKVVKAFDGVSEKKRRFIEARYFNHLTWYEITDLTGYSRTQGSKILNDALIEFAWAFADTEDLRVFK</sequence>
<dbReference type="EMBL" id="JQBX01000038">
    <property type="protein sequence ID" value="KRN92281.1"/>
    <property type="molecule type" value="Genomic_DNA"/>
</dbReference>
<dbReference type="STRING" id="331679.IV81_GL001177"/>
<dbReference type="Proteomes" id="UP000051859">
    <property type="component" value="Unassembled WGS sequence"/>
</dbReference>